<keyword evidence="1" id="KW-0812">Transmembrane</keyword>
<organism evidence="2 3">
    <name type="scientific">Candidatus Protochlamydia amoebophila</name>
    <dbReference type="NCBI Taxonomy" id="362787"/>
    <lineage>
        <taxon>Bacteria</taxon>
        <taxon>Pseudomonadati</taxon>
        <taxon>Chlamydiota</taxon>
        <taxon>Chlamydiia</taxon>
        <taxon>Parachlamydiales</taxon>
        <taxon>Parachlamydiaceae</taxon>
        <taxon>Candidatus Protochlamydia</taxon>
    </lineage>
</organism>
<feature type="transmembrane region" description="Helical" evidence="1">
    <location>
        <begin position="45"/>
        <end position="63"/>
    </location>
</feature>
<gene>
    <name evidence="2" type="ORF">DB44_FE00020</name>
</gene>
<proteinExistence type="predicted"/>
<dbReference type="EMBL" id="JSAN01000127">
    <property type="protein sequence ID" value="KIC70951.1"/>
    <property type="molecule type" value="Genomic_DNA"/>
</dbReference>
<keyword evidence="1" id="KW-0472">Membrane</keyword>
<reference evidence="2 3" key="1">
    <citation type="journal article" date="2014" name="Mol. Biol. Evol.">
        <title>Massive expansion of Ubiquitination-related gene families within the Chlamydiae.</title>
        <authorList>
            <person name="Domman D."/>
            <person name="Collingro A."/>
            <person name="Lagkouvardos I."/>
            <person name="Gehre L."/>
            <person name="Weinmaier T."/>
            <person name="Rattei T."/>
            <person name="Subtil A."/>
            <person name="Horn M."/>
        </authorList>
    </citation>
    <scope>NUCLEOTIDE SEQUENCE [LARGE SCALE GENOMIC DNA]</scope>
    <source>
        <strain evidence="2 3">EI2</strain>
    </source>
</reference>
<protein>
    <submittedName>
        <fullName evidence="2">Uncharacterized protein</fullName>
    </submittedName>
</protein>
<dbReference type="Proteomes" id="UP000031465">
    <property type="component" value="Unassembled WGS sequence"/>
</dbReference>
<name>A0A0C1JK06_9BACT</name>
<keyword evidence="1" id="KW-1133">Transmembrane helix</keyword>
<comment type="caution">
    <text evidence="2">The sequence shown here is derived from an EMBL/GenBank/DDBJ whole genome shotgun (WGS) entry which is preliminary data.</text>
</comment>
<dbReference type="AlphaFoldDB" id="A0A0C1JK06"/>
<sequence>MNKEKKQLIIKNYKKIQNYASKSVGIIKLQSEIKALFLNISSFELAWIFFSIIFSIFLLLKLVEGKKKRHLSTLTNMLLMT</sequence>
<accession>A0A0C1JK06</accession>
<evidence type="ECO:0000313" key="2">
    <source>
        <dbReference type="EMBL" id="KIC70951.1"/>
    </source>
</evidence>
<evidence type="ECO:0000256" key="1">
    <source>
        <dbReference type="SAM" id="Phobius"/>
    </source>
</evidence>
<evidence type="ECO:0000313" key="3">
    <source>
        <dbReference type="Proteomes" id="UP000031465"/>
    </source>
</evidence>